<reference evidence="7" key="1">
    <citation type="journal article" date="2019" name="Int. J. Syst. Evol. Microbiol.">
        <title>The Global Catalogue of Microorganisms (GCM) 10K type strain sequencing project: providing services to taxonomists for standard genome sequencing and annotation.</title>
        <authorList>
            <consortium name="The Broad Institute Genomics Platform"/>
            <consortium name="The Broad Institute Genome Sequencing Center for Infectious Disease"/>
            <person name="Wu L."/>
            <person name="Ma J."/>
        </authorList>
    </citation>
    <scope>NUCLEOTIDE SEQUENCE [LARGE SCALE GENOMIC DNA]</scope>
    <source>
        <strain evidence="7">CGMCC 4.1467</strain>
    </source>
</reference>
<comment type="similarity">
    <text evidence="1">Belongs to the spermidine/spermine synthase family.</text>
</comment>
<dbReference type="PANTHER" id="PTHR43317:SF3">
    <property type="entry name" value="BLR2883 PROTEIN"/>
    <property type="match status" value="1"/>
</dbReference>
<evidence type="ECO:0000259" key="5">
    <source>
        <dbReference type="PROSITE" id="PS51006"/>
    </source>
</evidence>
<dbReference type="Proteomes" id="UP001596472">
    <property type="component" value="Unassembled WGS sequence"/>
</dbReference>
<comment type="caution">
    <text evidence="6">The sequence shown here is derived from an EMBL/GenBank/DDBJ whole genome shotgun (WGS) entry which is preliminary data.</text>
</comment>
<evidence type="ECO:0000256" key="2">
    <source>
        <dbReference type="ARBA" id="ARBA00022679"/>
    </source>
</evidence>
<feature type="domain" description="PABS" evidence="5">
    <location>
        <begin position="1"/>
        <end position="220"/>
    </location>
</feature>
<gene>
    <name evidence="6" type="ORF">ACFQY0_14560</name>
</gene>
<evidence type="ECO:0000256" key="1">
    <source>
        <dbReference type="ARBA" id="ARBA00007867"/>
    </source>
</evidence>
<feature type="active site" description="Proton acceptor" evidence="4">
    <location>
        <position position="139"/>
    </location>
</feature>
<dbReference type="SUPFAM" id="SSF53335">
    <property type="entry name" value="S-adenosyl-L-methionine-dependent methyltransferases"/>
    <property type="match status" value="1"/>
</dbReference>
<evidence type="ECO:0000313" key="7">
    <source>
        <dbReference type="Proteomes" id="UP001596472"/>
    </source>
</evidence>
<evidence type="ECO:0000256" key="4">
    <source>
        <dbReference type="PROSITE-ProRule" id="PRU00354"/>
    </source>
</evidence>
<protein>
    <submittedName>
        <fullName evidence="6">Spermine synthase</fullName>
    </submittedName>
</protein>
<dbReference type="PROSITE" id="PS51006">
    <property type="entry name" value="PABS_2"/>
    <property type="match status" value="1"/>
</dbReference>
<evidence type="ECO:0000256" key="3">
    <source>
        <dbReference type="ARBA" id="ARBA00023115"/>
    </source>
</evidence>
<keyword evidence="7" id="KW-1185">Reference proteome</keyword>
<dbReference type="PANTHER" id="PTHR43317">
    <property type="entry name" value="THERMOSPERMINE SYNTHASE ACAULIS5"/>
    <property type="match status" value="1"/>
</dbReference>
<evidence type="ECO:0000313" key="6">
    <source>
        <dbReference type="EMBL" id="MFC7338413.1"/>
    </source>
</evidence>
<dbReference type="InterPro" id="IPR029063">
    <property type="entry name" value="SAM-dependent_MTases_sf"/>
</dbReference>
<dbReference type="Pfam" id="PF01564">
    <property type="entry name" value="Spermine_synth"/>
    <property type="match status" value="1"/>
</dbReference>
<accession>A0ABW2LAM5</accession>
<keyword evidence="3 4" id="KW-0620">Polyamine biosynthesis</keyword>
<dbReference type="InterPro" id="IPR030374">
    <property type="entry name" value="PABS"/>
</dbReference>
<name>A0ABW2LAM5_9BACT</name>
<dbReference type="Gene3D" id="3.40.50.150">
    <property type="entry name" value="Vaccinia Virus protein VP39"/>
    <property type="match status" value="1"/>
</dbReference>
<sequence length="220" mass="24178">MKETKNLARCSAPDGSLMVLQEHDGEFFMKVDGVTLMSTIATASEQLMAELACESGARRVLIGGLGFGFTLRKVLELCGPDAKVEVAELLPEVVAWNREFLREVNGALLDDPRVTIHVGDVKECIDRASGGKFDAVMLDVDNGPDSLVHRDNDRLYGRRGFKKVKSALSAKGRVVYWSANRDKGFERELAKEFVNVRSVGAKAYPAAKKFSHTLFVADRG</sequence>
<dbReference type="EMBL" id="JBHTBS010000007">
    <property type="protein sequence ID" value="MFC7338413.1"/>
    <property type="molecule type" value="Genomic_DNA"/>
</dbReference>
<proteinExistence type="inferred from homology"/>
<keyword evidence="2 4" id="KW-0808">Transferase</keyword>
<organism evidence="6 7">
    <name type="scientific">Haloferula chungangensis</name>
    <dbReference type="NCBI Taxonomy" id="1048331"/>
    <lineage>
        <taxon>Bacteria</taxon>
        <taxon>Pseudomonadati</taxon>
        <taxon>Verrucomicrobiota</taxon>
        <taxon>Verrucomicrobiia</taxon>
        <taxon>Verrucomicrobiales</taxon>
        <taxon>Verrucomicrobiaceae</taxon>
        <taxon>Haloferula</taxon>
    </lineage>
</organism>